<proteinExistence type="predicted"/>
<comment type="caution">
    <text evidence="2">The sequence shown here is derived from an EMBL/GenBank/DDBJ whole genome shotgun (WGS) entry which is preliminary data.</text>
</comment>
<keyword evidence="3" id="KW-1185">Reference proteome</keyword>
<sequence>MERSRVPAAWVYLLVSLSLLVVGASFSPLDSEEAARAGRQDVELTKSGLQNFTLLTAMVAALLLASMRTGVFYVSLGAALAAAALSLLLAL</sequence>
<organism evidence="2 3">
    <name type="scientific">Nocardiopsis terrae</name>
    <dbReference type="NCBI Taxonomy" id="372655"/>
    <lineage>
        <taxon>Bacteria</taxon>
        <taxon>Bacillati</taxon>
        <taxon>Actinomycetota</taxon>
        <taxon>Actinomycetes</taxon>
        <taxon>Streptosporangiales</taxon>
        <taxon>Nocardiopsidaceae</taxon>
        <taxon>Nocardiopsis</taxon>
    </lineage>
</organism>
<keyword evidence="1" id="KW-0472">Membrane</keyword>
<dbReference type="RefSeq" id="WP_191273165.1">
    <property type="nucleotide sequence ID" value="NZ_BMXJ01000006.1"/>
</dbReference>
<reference evidence="2 3" key="1">
    <citation type="submission" date="2020-10" db="EMBL/GenBank/DDBJ databases">
        <title>Sequencing the genomes of 1000 actinobacteria strains.</title>
        <authorList>
            <person name="Klenk H.-P."/>
        </authorList>
    </citation>
    <scope>NUCLEOTIDE SEQUENCE [LARGE SCALE GENOMIC DNA]</scope>
    <source>
        <strain evidence="2 3">DSM 45157</strain>
    </source>
</reference>
<dbReference type="Proteomes" id="UP000598217">
    <property type="component" value="Unassembled WGS sequence"/>
</dbReference>
<feature type="transmembrane region" description="Helical" evidence="1">
    <location>
        <begin position="47"/>
        <end position="64"/>
    </location>
</feature>
<dbReference type="EMBL" id="JADBDY010000001">
    <property type="protein sequence ID" value="MBE1457177.1"/>
    <property type="molecule type" value="Genomic_DNA"/>
</dbReference>
<gene>
    <name evidence="2" type="ORF">H4W79_001391</name>
</gene>
<name>A0ABR9HDT3_9ACTN</name>
<keyword evidence="1" id="KW-0812">Transmembrane</keyword>
<evidence type="ECO:0000313" key="2">
    <source>
        <dbReference type="EMBL" id="MBE1457177.1"/>
    </source>
</evidence>
<accession>A0ABR9HDT3</accession>
<feature type="transmembrane region" description="Helical" evidence="1">
    <location>
        <begin position="71"/>
        <end position="90"/>
    </location>
</feature>
<evidence type="ECO:0000313" key="3">
    <source>
        <dbReference type="Proteomes" id="UP000598217"/>
    </source>
</evidence>
<protein>
    <submittedName>
        <fullName evidence="2">Uncharacterized protein</fullName>
    </submittedName>
</protein>
<keyword evidence="1" id="KW-1133">Transmembrane helix</keyword>
<evidence type="ECO:0000256" key="1">
    <source>
        <dbReference type="SAM" id="Phobius"/>
    </source>
</evidence>